<dbReference type="EMBL" id="JBELQC010000001">
    <property type="protein sequence ID" value="MFL9840623.1"/>
    <property type="molecule type" value="Genomic_DNA"/>
</dbReference>
<evidence type="ECO:0000313" key="1">
    <source>
        <dbReference type="EMBL" id="MFL9840623.1"/>
    </source>
</evidence>
<dbReference type="InterPro" id="IPR010836">
    <property type="entry name" value="SapC"/>
</dbReference>
<gene>
    <name evidence="1" type="ORF">ABS767_06605</name>
</gene>
<protein>
    <submittedName>
        <fullName evidence="1">SapC family protein</fullName>
    </submittedName>
</protein>
<sequence length="260" mass="28907">MASAPQAQGLPLFYNDLQPLSSDLHGNYRVRAAETAPFLARTHAVPVTVEEFPLIQRHMPIVFSAGDEPVPLALMGLNEGVNVFFDADGKLLGSEPVYIPAYIRRYPYLLARLRPDSEELSLCFDPTSDTIGAFDEGQALFADGKPTELVQQILKFNEEFEVAGQRTGAFVKELAEMNLLMDGEVAIQPDGAEQPYIYRGFRMVDEAKLNELRGDQLRKMQQSGMLPLVYAHLFSLSLMREIFSRQMQQGNVVAQPAPAA</sequence>
<evidence type="ECO:0000313" key="2">
    <source>
        <dbReference type="Proteomes" id="UP001629244"/>
    </source>
</evidence>
<organism evidence="1 2">
    <name type="scientific">Sphingomonas plantiphila</name>
    <dbReference type="NCBI Taxonomy" id="3163295"/>
    <lineage>
        <taxon>Bacteria</taxon>
        <taxon>Pseudomonadati</taxon>
        <taxon>Pseudomonadota</taxon>
        <taxon>Alphaproteobacteria</taxon>
        <taxon>Sphingomonadales</taxon>
        <taxon>Sphingomonadaceae</taxon>
        <taxon>Sphingomonas</taxon>
    </lineage>
</organism>
<dbReference type="RefSeq" id="WP_408077558.1">
    <property type="nucleotide sequence ID" value="NZ_JBELQC010000001.1"/>
</dbReference>
<dbReference type="Pfam" id="PF07277">
    <property type="entry name" value="SapC"/>
    <property type="match status" value="1"/>
</dbReference>
<comment type="caution">
    <text evidence="1">The sequence shown here is derived from an EMBL/GenBank/DDBJ whole genome shotgun (WGS) entry which is preliminary data.</text>
</comment>
<accession>A0ABW8YKM4</accession>
<dbReference type="Proteomes" id="UP001629244">
    <property type="component" value="Unassembled WGS sequence"/>
</dbReference>
<proteinExistence type="predicted"/>
<keyword evidence="2" id="KW-1185">Reference proteome</keyword>
<reference evidence="1 2" key="1">
    <citation type="submission" date="2024-06" db="EMBL/GenBank/DDBJ databases">
        <authorList>
            <person name="Kaempfer P."/>
            <person name="Viver T."/>
        </authorList>
    </citation>
    <scope>NUCLEOTIDE SEQUENCE [LARGE SCALE GENOMIC DNA]</scope>
    <source>
        <strain evidence="1 2">ST-64</strain>
    </source>
</reference>
<name>A0ABW8YKM4_9SPHN</name>